<reference evidence="3" key="1">
    <citation type="journal article" date="2019" name="Int. J. Syst. Evol. Microbiol.">
        <title>The Global Catalogue of Microorganisms (GCM) 10K type strain sequencing project: providing services to taxonomists for standard genome sequencing and annotation.</title>
        <authorList>
            <consortium name="The Broad Institute Genomics Platform"/>
            <consortium name="The Broad Institute Genome Sequencing Center for Infectious Disease"/>
            <person name="Wu L."/>
            <person name="Ma J."/>
        </authorList>
    </citation>
    <scope>NUCLEOTIDE SEQUENCE [LARGE SCALE GENOMIC DNA]</scope>
    <source>
        <strain evidence="3">JCM 12607</strain>
    </source>
</reference>
<evidence type="ECO:0000313" key="2">
    <source>
        <dbReference type="EMBL" id="MFD0628332.1"/>
    </source>
</evidence>
<dbReference type="NCBIfam" id="NF033532">
    <property type="entry name" value="lone7para_assoc"/>
    <property type="match status" value="1"/>
</dbReference>
<dbReference type="InterPro" id="IPR047659">
    <property type="entry name" value="T7SS_assoc"/>
</dbReference>
<feature type="region of interest" description="Disordered" evidence="1">
    <location>
        <begin position="1"/>
        <end position="36"/>
    </location>
</feature>
<evidence type="ECO:0000256" key="1">
    <source>
        <dbReference type="SAM" id="MobiDB-lite"/>
    </source>
</evidence>
<organism evidence="2 3">
    <name type="scientific">Streptomyces sanglieri</name>
    <dbReference type="NCBI Taxonomy" id="193460"/>
    <lineage>
        <taxon>Bacteria</taxon>
        <taxon>Bacillati</taxon>
        <taxon>Actinomycetota</taxon>
        <taxon>Actinomycetes</taxon>
        <taxon>Kitasatosporales</taxon>
        <taxon>Streptomycetaceae</taxon>
        <taxon>Streptomyces</taxon>
    </lineage>
</organism>
<gene>
    <name evidence="2" type="ORF">ACFQ2K_42640</name>
</gene>
<feature type="compositionally biased region" description="Low complexity" evidence="1">
    <location>
        <begin position="220"/>
        <end position="231"/>
    </location>
</feature>
<comment type="caution">
    <text evidence="2">The sequence shown here is derived from an EMBL/GenBank/DDBJ whole genome shotgun (WGS) entry which is preliminary data.</text>
</comment>
<feature type="compositionally biased region" description="Polar residues" evidence="1">
    <location>
        <begin position="232"/>
        <end position="244"/>
    </location>
</feature>
<feature type="compositionally biased region" description="Basic and acidic residues" evidence="1">
    <location>
        <begin position="26"/>
        <end position="36"/>
    </location>
</feature>
<name>A0ABW2X6H5_9ACTN</name>
<sequence length="244" mass="24954">MTDTNRGTQMQHTDGTAGQELPPVPDHIREAAREAPDHWIGVVDPAWTDAAPPPPWAVAGEWRSGLDGEVAEWQPNEEYRPSPSALGWPEPTDPVDAAVQLAVTGYGPLSNALEALAGAEAVVLRAPGGGPLAVAGADGSPAVPLFTAVPHQPFEGALAHDTVAVADLVRELAADEGRISVNPAGPARILLDARLILDAVRPAVPAVPAVPTSAIGSIGSIGSTGGSPDSSHQLPTSPVTQRTP</sequence>
<feature type="compositionally biased region" description="Polar residues" evidence="1">
    <location>
        <begin position="1"/>
        <end position="16"/>
    </location>
</feature>
<dbReference type="Proteomes" id="UP001596915">
    <property type="component" value="Unassembled WGS sequence"/>
</dbReference>
<proteinExistence type="predicted"/>
<feature type="region of interest" description="Disordered" evidence="1">
    <location>
        <begin position="220"/>
        <end position="244"/>
    </location>
</feature>
<keyword evidence="3" id="KW-1185">Reference proteome</keyword>
<accession>A0ABW2X6H5</accession>
<dbReference type="EMBL" id="JBHTGL010000008">
    <property type="protein sequence ID" value="MFD0628332.1"/>
    <property type="molecule type" value="Genomic_DNA"/>
</dbReference>
<evidence type="ECO:0000313" key="3">
    <source>
        <dbReference type="Proteomes" id="UP001596915"/>
    </source>
</evidence>
<protein>
    <submittedName>
        <fullName evidence="2">Type VII secretion system-associated protein</fullName>
    </submittedName>
</protein>